<evidence type="ECO:0000313" key="5">
    <source>
        <dbReference type="EMBL" id="TPG44759.1"/>
    </source>
</evidence>
<sequence>MEPRTPGDAGRRLPSHEAAHGPGRGHGDRGRGHARPRPHGRGRGGPRDRLRALPRQPHRAGVARAEGLARQHLAARQRGPVLGLRLRRLHRAAGRAGARGRLTVPGTATAPPRRAGRPIGRRPADPAGVPTETRILEVAERVFADRGYVAASLREIARAADVTQALILYYFGSKQRLFETLFKRRGLEISRQRQALLDELLSRPEPPTVRALVAAYLRPQFALRGGDEGGTAFVRLQARLHHEPDELALRLRREVYDGATRNYIAAIGRAVPGLDPADAHWRMMFAVGTYLYMLSGVDRLDDISDGRFTTEDTGEVLRRLTDFLVAGITAPGS</sequence>
<protein>
    <submittedName>
        <fullName evidence="5">TetR/AcrR family transcriptional regulator</fullName>
    </submittedName>
</protein>
<dbReference type="OrthoDB" id="2356263at2"/>
<dbReference type="AlphaFoldDB" id="A0A502F6C6"/>
<gene>
    <name evidence="5" type="ORF">EAH89_27180</name>
</gene>
<dbReference type="Proteomes" id="UP000317078">
    <property type="component" value="Unassembled WGS sequence"/>
</dbReference>
<dbReference type="GO" id="GO:0003700">
    <property type="term" value="F:DNA-binding transcription factor activity"/>
    <property type="evidence" value="ECO:0007669"/>
    <property type="project" value="TreeGrafter"/>
</dbReference>
<proteinExistence type="predicted"/>
<feature type="compositionally biased region" description="Basic and acidic residues" evidence="3">
    <location>
        <begin position="1"/>
        <end position="31"/>
    </location>
</feature>
<organism evidence="5 6">
    <name type="scientific">Muricoccus nepalensis</name>
    <dbReference type="NCBI Taxonomy" id="1854500"/>
    <lineage>
        <taxon>Bacteria</taxon>
        <taxon>Pseudomonadati</taxon>
        <taxon>Pseudomonadota</taxon>
        <taxon>Alphaproteobacteria</taxon>
        <taxon>Acetobacterales</taxon>
        <taxon>Roseomonadaceae</taxon>
        <taxon>Muricoccus</taxon>
    </lineage>
</organism>
<dbReference type="InterPro" id="IPR009057">
    <property type="entry name" value="Homeodomain-like_sf"/>
</dbReference>
<dbReference type="InterPro" id="IPR050109">
    <property type="entry name" value="HTH-type_TetR-like_transc_reg"/>
</dbReference>
<evidence type="ECO:0000256" key="2">
    <source>
        <dbReference type="PROSITE-ProRule" id="PRU00335"/>
    </source>
</evidence>
<comment type="caution">
    <text evidence="5">The sequence shown here is derived from an EMBL/GenBank/DDBJ whole genome shotgun (WGS) entry which is preliminary data.</text>
</comment>
<dbReference type="InterPro" id="IPR041586">
    <property type="entry name" value="PsrA_TetR_C"/>
</dbReference>
<keyword evidence="1 2" id="KW-0238">DNA-binding</keyword>
<dbReference type="Pfam" id="PF00440">
    <property type="entry name" value="TetR_N"/>
    <property type="match status" value="1"/>
</dbReference>
<dbReference type="PRINTS" id="PR00455">
    <property type="entry name" value="HTHTETR"/>
</dbReference>
<keyword evidence="6" id="KW-1185">Reference proteome</keyword>
<dbReference type="GO" id="GO:0000976">
    <property type="term" value="F:transcription cis-regulatory region binding"/>
    <property type="evidence" value="ECO:0007669"/>
    <property type="project" value="TreeGrafter"/>
</dbReference>
<dbReference type="PROSITE" id="PS50977">
    <property type="entry name" value="HTH_TETR_2"/>
    <property type="match status" value="1"/>
</dbReference>
<dbReference type="Gene3D" id="1.10.357.10">
    <property type="entry name" value="Tetracycline Repressor, domain 2"/>
    <property type="match status" value="1"/>
</dbReference>
<evidence type="ECO:0000259" key="4">
    <source>
        <dbReference type="PROSITE" id="PS50977"/>
    </source>
</evidence>
<feature type="DNA-binding region" description="H-T-H motif" evidence="2">
    <location>
        <begin position="152"/>
        <end position="171"/>
    </location>
</feature>
<reference evidence="5 6" key="1">
    <citation type="journal article" date="2019" name="Environ. Microbiol.">
        <title>Species interactions and distinct microbial communities in high Arctic permafrost affected cryosols are associated with the CH4 and CO2 gas fluxes.</title>
        <authorList>
            <person name="Altshuler I."/>
            <person name="Hamel J."/>
            <person name="Turney S."/>
            <person name="Magnuson E."/>
            <person name="Levesque R."/>
            <person name="Greer C."/>
            <person name="Whyte L.G."/>
        </authorList>
    </citation>
    <scope>NUCLEOTIDE SEQUENCE [LARGE SCALE GENOMIC DNA]</scope>
    <source>
        <strain evidence="5 6">S9.3B</strain>
    </source>
</reference>
<dbReference type="InterPro" id="IPR001647">
    <property type="entry name" value="HTH_TetR"/>
</dbReference>
<dbReference type="PANTHER" id="PTHR30055">
    <property type="entry name" value="HTH-TYPE TRANSCRIPTIONAL REGULATOR RUTR"/>
    <property type="match status" value="1"/>
</dbReference>
<evidence type="ECO:0000313" key="6">
    <source>
        <dbReference type="Proteomes" id="UP000317078"/>
    </source>
</evidence>
<dbReference type="EMBL" id="RCZP01000052">
    <property type="protein sequence ID" value="TPG44759.1"/>
    <property type="molecule type" value="Genomic_DNA"/>
</dbReference>
<dbReference type="SUPFAM" id="SSF48498">
    <property type="entry name" value="Tetracyclin repressor-like, C-terminal domain"/>
    <property type="match status" value="1"/>
</dbReference>
<dbReference type="SUPFAM" id="SSF46689">
    <property type="entry name" value="Homeodomain-like"/>
    <property type="match status" value="1"/>
</dbReference>
<feature type="domain" description="HTH tetR-type" evidence="4">
    <location>
        <begin position="129"/>
        <end position="189"/>
    </location>
</feature>
<feature type="region of interest" description="Disordered" evidence="3">
    <location>
        <begin position="94"/>
        <end position="128"/>
    </location>
</feature>
<dbReference type="InterPro" id="IPR036271">
    <property type="entry name" value="Tet_transcr_reg_TetR-rel_C_sf"/>
</dbReference>
<dbReference type="PANTHER" id="PTHR30055:SF235">
    <property type="entry name" value="TRANSCRIPTIONAL REGULATORY PROTEIN"/>
    <property type="match status" value="1"/>
</dbReference>
<evidence type="ECO:0000256" key="1">
    <source>
        <dbReference type="ARBA" id="ARBA00023125"/>
    </source>
</evidence>
<evidence type="ECO:0000256" key="3">
    <source>
        <dbReference type="SAM" id="MobiDB-lite"/>
    </source>
</evidence>
<feature type="compositionally biased region" description="Low complexity" evidence="3">
    <location>
        <begin position="94"/>
        <end position="113"/>
    </location>
</feature>
<dbReference type="Pfam" id="PF17939">
    <property type="entry name" value="TetR_C_30"/>
    <property type="match status" value="1"/>
</dbReference>
<feature type="compositionally biased region" description="Basic residues" evidence="3">
    <location>
        <begin position="32"/>
        <end position="44"/>
    </location>
</feature>
<name>A0A502F6C6_9PROT</name>
<accession>A0A502F6C6</accession>
<feature type="region of interest" description="Disordered" evidence="3">
    <location>
        <begin position="1"/>
        <end position="62"/>
    </location>
</feature>